<comment type="caution">
    <text evidence="4">The sequence shown here is derived from an EMBL/GenBank/DDBJ whole genome shotgun (WGS) entry which is preliminary data.</text>
</comment>
<evidence type="ECO:0000313" key="6">
    <source>
        <dbReference type="Proteomes" id="UP000251035"/>
    </source>
</evidence>
<dbReference type="EMBL" id="QCXM01000006">
    <property type="protein sequence ID" value="PUT47672.1"/>
    <property type="molecule type" value="Genomic_DNA"/>
</dbReference>
<dbReference type="EMBL" id="QFGG01000007">
    <property type="protein sequence ID" value="TID42072.1"/>
    <property type="molecule type" value="Genomic_DNA"/>
</dbReference>
<dbReference type="Pfam" id="PF02594">
    <property type="entry name" value="DUF167"/>
    <property type="match status" value="1"/>
</dbReference>
<protein>
    <recommendedName>
        <fullName evidence="2">UPF0235 protein D6J04_02460</fullName>
    </recommendedName>
</protein>
<evidence type="ECO:0000313" key="5">
    <source>
        <dbReference type="EMBL" id="TID42072.1"/>
    </source>
</evidence>
<proteinExistence type="inferred from homology"/>
<keyword evidence="6" id="KW-1185">Reference proteome</keyword>
<dbReference type="Proteomes" id="UP000251035">
    <property type="component" value="Unassembled WGS sequence"/>
</dbReference>
<dbReference type="SMART" id="SM01152">
    <property type="entry name" value="DUF167"/>
    <property type="match status" value="1"/>
</dbReference>
<dbReference type="SUPFAM" id="SSF69786">
    <property type="entry name" value="YggU-like"/>
    <property type="match status" value="1"/>
</dbReference>
<dbReference type="GO" id="GO:0005737">
    <property type="term" value="C:cytoplasm"/>
    <property type="evidence" value="ECO:0007669"/>
    <property type="project" value="TreeGrafter"/>
</dbReference>
<reference evidence="5 8" key="2">
    <citation type="submission" date="2018-04" db="EMBL/GenBank/DDBJ databases">
        <title>Whole genome sequence comparison of clinical and drinking water Legionella pneumophila isolates.</title>
        <authorList>
            <person name="Garner E."/>
        </authorList>
    </citation>
    <scope>NUCLEOTIDE SEQUENCE [LARGE SCALE GENOMIC DNA]</scope>
    <source>
        <strain evidence="5 8">WH02</strain>
    </source>
</reference>
<sequence length="92" mass="10367">MQLTLKVKPASRVNALFLNNNQDLLLELKASPQEGKANKELVVYLARLLGLTQKQVVIGSGHHARDKKIRLLVEEARQNQVIQRLDKVLTMA</sequence>
<dbReference type="HAMAP" id="MF_00634">
    <property type="entry name" value="UPF0235"/>
    <property type="match status" value="1"/>
</dbReference>
<evidence type="ECO:0000256" key="1">
    <source>
        <dbReference type="ARBA" id="ARBA00010364"/>
    </source>
</evidence>
<evidence type="ECO:0000313" key="3">
    <source>
        <dbReference type="EMBL" id="PUT47672.1"/>
    </source>
</evidence>
<dbReference type="Proteomes" id="UP000306421">
    <property type="component" value="Unassembled WGS sequence"/>
</dbReference>
<dbReference type="AlphaFoldDB" id="A0A3A5LDI8"/>
<accession>A0A3A5LDI8</accession>
<name>A0A3A5LDI8_9GAMM</name>
<organism evidence="4 7">
    <name type="scientific">Legionella taurinensis</name>
    <dbReference type="NCBI Taxonomy" id="70611"/>
    <lineage>
        <taxon>Bacteria</taxon>
        <taxon>Pseudomonadati</taxon>
        <taxon>Pseudomonadota</taxon>
        <taxon>Gammaproteobacteria</taxon>
        <taxon>Legionellales</taxon>
        <taxon>Legionellaceae</taxon>
        <taxon>Legionella</taxon>
    </lineage>
</organism>
<dbReference type="PANTHER" id="PTHR13420">
    <property type="entry name" value="UPF0235 PROTEIN C15ORF40"/>
    <property type="match status" value="1"/>
</dbReference>
<dbReference type="InterPro" id="IPR036591">
    <property type="entry name" value="YggU-like_sf"/>
</dbReference>
<gene>
    <name evidence="4" type="ORF">D6J04_02460</name>
    <name evidence="3" type="ORF">DB745_07170</name>
    <name evidence="5" type="ORF">DIZ81_08760</name>
</gene>
<dbReference type="EMBL" id="QZWB01000002">
    <property type="protein sequence ID" value="RJT48620.1"/>
    <property type="molecule type" value="Genomic_DNA"/>
</dbReference>
<dbReference type="InterPro" id="IPR003746">
    <property type="entry name" value="DUF167"/>
</dbReference>
<dbReference type="Proteomes" id="UP000270757">
    <property type="component" value="Unassembled WGS sequence"/>
</dbReference>
<dbReference type="PANTHER" id="PTHR13420:SF7">
    <property type="entry name" value="UPF0235 PROTEIN C15ORF40"/>
    <property type="match status" value="1"/>
</dbReference>
<dbReference type="Gene3D" id="3.30.1200.10">
    <property type="entry name" value="YggU-like"/>
    <property type="match status" value="1"/>
</dbReference>
<evidence type="ECO:0000313" key="8">
    <source>
        <dbReference type="Proteomes" id="UP000306421"/>
    </source>
</evidence>
<comment type="similarity">
    <text evidence="1 2">Belongs to the UPF0235 family.</text>
</comment>
<reference evidence="4 7" key="3">
    <citation type="submission" date="2018-09" db="EMBL/GenBank/DDBJ databases">
        <title>Draft genome sequences of Legionella taurinensis isolated from water samples.</title>
        <authorList>
            <person name="Chakeri A."/>
            <person name="Allerberger F."/>
            <person name="Kundi M."/>
            <person name="Ruppitsch W."/>
            <person name="Schmid D."/>
        </authorList>
    </citation>
    <scope>NUCLEOTIDE SEQUENCE [LARGE SCALE GENOMIC DNA]</scope>
    <source>
        <strain evidence="4 7">4570-18-6</strain>
    </source>
</reference>
<evidence type="ECO:0000313" key="7">
    <source>
        <dbReference type="Proteomes" id="UP000270757"/>
    </source>
</evidence>
<evidence type="ECO:0000313" key="4">
    <source>
        <dbReference type="EMBL" id="RJT48620.1"/>
    </source>
</evidence>
<dbReference type="NCBIfam" id="TIGR00251">
    <property type="entry name" value="DUF167 family protein"/>
    <property type="match status" value="1"/>
</dbReference>
<evidence type="ECO:0000256" key="2">
    <source>
        <dbReference type="HAMAP-Rule" id="MF_00634"/>
    </source>
</evidence>
<reference evidence="3 6" key="1">
    <citation type="submission" date="2018-04" db="EMBL/GenBank/DDBJ databases">
        <title>Whole genome sequence comparison of clinical and drinking water Legionella pneumophila isolates associated with the Flint Water Crisis.</title>
        <authorList>
            <person name="Garner E."/>
            <person name="Brown C."/>
            <person name="Schwake O."/>
            <person name="Coil D."/>
            <person name="Jospin G."/>
            <person name="Eisen J."/>
            <person name="Edwards M."/>
            <person name="Pruden A."/>
        </authorList>
    </citation>
    <scope>NUCLEOTIDE SEQUENCE [LARGE SCALE GENOMIC DNA]</scope>
    <source>
        <strain evidence="3 6">Genessee03</strain>
    </source>
</reference>